<dbReference type="EMBL" id="JARAKH010000048">
    <property type="protein sequence ID" value="KAK8376337.1"/>
    <property type="molecule type" value="Genomic_DNA"/>
</dbReference>
<sequence>MVVLSPTSYTRPANTDARSAPTSPARMPFPEGAQAQEHPRALYIPDDPYPRMYVAGSPKPMVMYPRGSTVSQVSQCHPHYHPVLPLHCLPASRCLTHDVTYQTYDSWGTPELQLVHVEQAVCLYPPTCNRTENESRSAAAIQSSPPCSRPGKATLM</sequence>
<feature type="region of interest" description="Disordered" evidence="1">
    <location>
        <begin position="134"/>
        <end position="156"/>
    </location>
</feature>
<keyword evidence="3" id="KW-1185">Reference proteome</keyword>
<evidence type="ECO:0000313" key="2">
    <source>
        <dbReference type="EMBL" id="KAK8376337.1"/>
    </source>
</evidence>
<evidence type="ECO:0000256" key="1">
    <source>
        <dbReference type="SAM" id="MobiDB-lite"/>
    </source>
</evidence>
<comment type="caution">
    <text evidence="2">The sequence shown here is derived from an EMBL/GenBank/DDBJ whole genome shotgun (WGS) entry which is preliminary data.</text>
</comment>
<accession>A0AAW0SNP1</accession>
<dbReference type="Proteomes" id="UP001487740">
    <property type="component" value="Unassembled WGS sequence"/>
</dbReference>
<evidence type="ECO:0000313" key="3">
    <source>
        <dbReference type="Proteomes" id="UP001487740"/>
    </source>
</evidence>
<protein>
    <submittedName>
        <fullName evidence="2">Uncharacterized protein</fullName>
    </submittedName>
</protein>
<gene>
    <name evidence="2" type="ORF">O3P69_009763</name>
</gene>
<organism evidence="2 3">
    <name type="scientific">Scylla paramamosain</name>
    <name type="common">Mud crab</name>
    <dbReference type="NCBI Taxonomy" id="85552"/>
    <lineage>
        <taxon>Eukaryota</taxon>
        <taxon>Metazoa</taxon>
        <taxon>Ecdysozoa</taxon>
        <taxon>Arthropoda</taxon>
        <taxon>Crustacea</taxon>
        <taxon>Multicrustacea</taxon>
        <taxon>Malacostraca</taxon>
        <taxon>Eumalacostraca</taxon>
        <taxon>Eucarida</taxon>
        <taxon>Decapoda</taxon>
        <taxon>Pleocyemata</taxon>
        <taxon>Brachyura</taxon>
        <taxon>Eubrachyura</taxon>
        <taxon>Portunoidea</taxon>
        <taxon>Portunidae</taxon>
        <taxon>Portuninae</taxon>
        <taxon>Scylla</taxon>
    </lineage>
</organism>
<proteinExistence type="predicted"/>
<dbReference type="AlphaFoldDB" id="A0AAW0SNP1"/>
<name>A0AAW0SNP1_SCYPA</name>
<feature type="region of interest" description="Disordered" evidence="1">
    <location>
        <begin position="1"/>
        <end position="36"/>
    </location>
</feature>
<feature type="compositionally biased region" description="Polar residues" evidence="1">
    <location>
        <begin position="1"/>
        <end position="22"/>
    </location>
</feature>
<reference evidence="2 3" key="1">
    <citation type="submission" date="2023-03" db="EMBL/GenBank/DDBJ databases">
        <title>High-quality genome of Scylla paramamosain provides insights in environmental adaptation.</title>
        <authorList>
            <person name="Zhang L."/>
        </authorList>
    </citation>
    <scope>NUCLEOTIDE SEQUENCE [LARGE SCALE GENOMIC DNA]</scope>
    <source>
        <strain evidence="2">LZ_2023a</strain>
        <tissue evidence="2">Muscle</tissue>
    </source>
</reference>